<proteinExistence type="predicted"/>
<evidence type="ECO:0000313" key="2">
    <source>
        <dbReference type="Proteomes" id="UP000814128"/>
    </source>
</evidence>
<accession>A0ACB8QPB0</accession>
<gene>
    <name evidence="1" type="ORF">K488DRAFT_47161</name>
</gene>
<comment type="caution">
    <text evidence="1">The sequence shown here is derived from an EMBL/GenBank/DDBJ whole genome shotgun (WGS) entry which is preliminary data.</text>
</comment>
<keyword evidence="2" id="KW-1185">Reference proteome</keyword>
<name>A0ACB8QPB0_9AGAM</name>
<dbReference type="Proteomes" id="UP000814128">
    <property type="component" value="Unassembled WGS sequence"/>
</dbReference>
<dbReference type="EMBL" id="MU273513">
    <property type="protein sequence ID" value="KAI0033709.1"/>
    <property type="molecule type" value="Genomic_DNA"/>
</dbReference>
<evidence type="ECO:0000313" key="1">
    <source>
        <dbReference type="EMBL" id="KAI0033709.1"/>
    </source>
</evidence>
<reference evidence="1" key="1">
    <citation type="submission" date="2021-02" db="EMBL/GenBank/DDBJ databases">
        <authorList>
            <consortium name="DOE Joint Genome Institute"/>
            <person name="Ahrendt S."/>
            <person name="Looney B.P."/>
            <person name="Miyauchi S."/>
            <person name="Morin E."/>
            <person name="Drula E."/>
            <person name="Courty P.E."/>
            <person name="Chicoki N."/>
            <person name="Fauchery L."/>
            <person name="Kohler A."/>
            <person name="Kuo A."/>
            <person name="Labutti K."/>
            <person name="Pangilinan J."/>
            <person name="Lipzen A."/>
            <person name="Riley R."/>
            <person name="Andreopoulos W."/>
            <person name="He G."/>
            <person name="Johnson J."/>
            <person name="Barry K.W."/>
            <person name="Grigoriev I.V."/>
            <person name="Nagy L."/>
            <person name="Hibbett D."/>
            <person name="Henrissat B."/>
            <person name="Matheny P.B."/>
            <person name="Labbe J."/>
            <person name="Martin F."/>
        </authorList>
    </citation>
    <scope>NUCLEOTIDE SEQUENCE</scope>
    <source>
        <strain evidence="1">EC-137</strain>
    </source>
</reference>
<sequence length="567" mass="62007">MGKHARKRQRKAEEEESFPLGTRIDLADEASKDDEERRLESLLFGKPYVPSISKDGWNAIDTLEDDDIEGIEGAEAELEAMLDADLFFVDDGPSAAHPNSPVLDLASDPEAALPTPAPSETMQTPVAQKNSARKVPAWTDPDDATLTVDLASVRRLRKLRDAPDEGILGGREYERRLRRQFEKMNPAPEWAAKARKKRRREAVEGEESDGGVEELLTGTGGIVSAARRRTIRQGMLSIERLRDVNQTAPADGEVKAIHFHPSARVPLLLSASADRRVRLYNVDGHTNPHLQTLHIPELPASTAQFHPSGTSILLTGPRPYYFTYDLETGTTTRSPRGLWGTTFSHAREGANELSMELAAFDPTGSILAVGGRRGYTHLVDWRAGGGQVVGSVKGNSSITSLWWSGKQLMTLGEDAEVYIWDVGERSCVRRWKDDGGFGAKVLTGDRAGRYAAIGSKSGIVNVYGSDALLLSGLTRPKPLKALDNLTTTITSVKFNHDSQLLAIASSVKRDQLRVIHLPSLTAFSNWPTAGTPLGHVTAVDFSATSEYIGMGNNRGRVLLYHLRDFAS</sequence>
<organism evidence="1 2">
    <name type="scientific">Vararia minispora EC-137</name>
    <dbReference type="NCBI Taxonomy" id="1314806"/>
    <lineage>
        <taxon>Eukaryota</taxon>
        <taxon>Fungi</taxon>
        <taxon>Dikarya</taxon>
        <taxon>Basidiomycota</taxon>
        <taxon>Agaricomycotina</taxon>
        <taxon>Agaricomycetes</taxon>
        <taxon>Russulales</taxon>
        <taxon>Lachnocladiaceae</taxon>
        <taxon>Vararia</taxon>
    </lineage>
</organism>
<reference evidence="1" key="2">
    <citation type="journal article" date="2022" name="New Phytol.">
        <title>Evolutionary transition to the ectomycorrhizal habit in the genomes of a hyperdiverse lineage of mushroom-forming fungi.</title>
        <authorList>
            <person name="Looney B."/>
            <person name="Miyauchi S."/>
            <person name="Morin E."/>
            <person name="Drula E."/>
            <person name="Courty P.E."/>
            <person name="Kohler A."/>
            <person name="Kuo A."/>
            <person name="LaButti K."/>
            <person name="Pangilinan J."/>
            <person name="Lipzen A."/>
            <person name="Riley R."/>
            <person name="Andreopoulos W."/>
            <person name="He G."/>
            <person name="Johnson J."/>
            <person name="Nolan M."/>
            <person name="Tritt A."/>
            <person name="Barry K.W."/>
            <person name="Grigoriev I.V."/>
            <person name="Nagy L.G."/>
            <person name="Hibbett D."/>
            <person name="Henrissat B."/>
            <person name="Matheny P.B."/>
            <person name="Labbe J."/>
            <person name="Martin F.M."/>
        </authorList>
    </citation>
    <scope>NUCLEOTIDE SEQUENCE</scope>
    <source>
        <strain evidence="1">EC-137</strain>
    </source>
</reference>
<protein>
    <submittedName>
        <fullName evidence="1">WD40-repeat-containing domain protein</fullName>
    </submittedName>
</protein>